<name>A0A7W4VP23_9HYPH</name>
<sequence>MSNQSNAVAVQEPNVPVPVVPESAAIIQVIERAAMNPAVDIDKMERLLQMQERIMERNAKAAYAADLARMQPDLPVIIERGAIKGSNKQVQSTYALWEDINDAIKPVLSNHGFALSFRTGQEEGRITVTGVLSHRDGHSEETTMHLPIDTSGSKNAVQAVGSSISYGKRYTAGALLNITSRGEDDDGNAAGAGEGISDEQVMKIRDLIEAVGANEKKFLQYLKVESIAAIPAKDYERAIAALNAKKGKQ</sequence>
<dbReference type="AlphaFoldDB" id="A0A7W4VP23"/>
<accession>A0A7W4VP23</accession>
<comment type="caution">
    <text evidence="1">The sequence shown here is derived from an EMBL/GenBank/DDBJ whole genome shotgun (WGS) entry which is preliminary data.</text>
</comment>
<dbReference type="Pfam" id="PF04404">
    <property type="entry name" value="ERF"/>
    <property type="match status" value="1"/>
</dbReference>
<gene>
    <name evidence="1" type="ORF">FHR70_003783</name>
</gene>
<reference evidence="1 2" key="1">
    <citation type="submission" date="2020-08" db="EMBL/GenBank/DDBJ databases">
        <title>The Agave Microbiome: Exploring the role of microbial communities in plant adaptations to desert environments.</title>
        <authorList>
            <person name="Partida-Martinez L.P."/>
        </authorList>
    </citation>
    <scope>NUCLEOTIDE SEQUENCE [LARGE SCALE GENOMIC DNA]</scope>
    <source>
        <strain evidence="1 2">AT3.9</strain>
    </source>
</reference>
<organism evidence="1 2">
    <name type="scientific">Microvirga lupini</name>
    <dbReference type="NCBI Taxonomy" id="420324"/>
    <lineage>
        <taxon>Bacteria</taxon>
        <taxon>Pseudomonadati</taxon>
        <taxon>Pseudomonadota</taxon>
        <taxon>Alphaproteobacteria</taxon>
        <taxon>Hyphomicrobiales</taxon>
        <taxon>Methylobacteriaceae</taxon>
        <taxon>Microvirga</taxon>
    </lineage>
</organism>
<evidence type="ECO:0008006" key="3">
    <source>
        <dbReference type="Google" id="ProtNLM"/>
    </source>
</evidence>
<evidence type="ECO:0000313" key="1">
    <source>
        <dbReference type="EMBL" id="MBB3020697.1"/>
    </source>
</evidence>
<dbReference type="RefSeq" id="WP_183452924.1">
    <property type="nucleotide sequence ID" value="NZ_JACHWB010000005.1"/>
</dbReference>
<protein>
    <recommendedName>
        <fullName evidence="3">ERF superfamily protein</fullName>
    </recommendedName>
</protein>
<dbReference type="InterPro" id="IPR007499">
    <property type="entry name" value="ERF_bacteria_virus"/>
</dbReference>
<proteinExistence type="predicted"/>
<evidence type="ECO:0000313" key="2">
    <source>
        <dbReference type="Proteomes" id="UP000532010"/>
    </source>
</evidence>
<dbReference type="EMBL" id="JACHWB010000005">
    <property type="protein sequence ID" value="MBB3020697.1"/>
    <property type="molecule type" value="Genomic_DNA"/>
</dbReference>
<dbReference type="Proteomes" id="UP000532010">
    <property type="component" value="Unassembled WGS sequence"/>
</dbReference>
<keyword evidence="2" id="KW-1185">Reference proteome</keyword>